<comment type="caution">
    <text evidence="1">The sequence shown here is derived from an EMBL/GenBank/DDBJ whole genome shotgun (WGS) entry which is preliminary data.</text>
</comment>
<evidence type="ECO:0000313" key="1">
    <source>
        <dbReference type="EMBL" id="GGF80460.1"/>
    </source>
</evidence>
<dbReference type="EMBL" id="BMFN01000006">
    <property type="protein sequence ID" value="GGF80460.1"/>
    <property type="molecule type" value="Genomic_DNA"/>
</dbReference>
<accession>A0ACB5PX21</accession>
<organism evidence="1 2">
    <name type="scientific">Hymenobacter qilianensis</name>
    <dbReference type="NCBI Taxonomy" id="1385715"/>
    <lineage>
        <taxon>Bacteria</taxon>
        <taxon>Pseudomonadati</taxon>
        <taxon>Bacteroidota</taxon>
        <taxon>Cytophagia</taxon>
        <taxon>Cytophagales</taxon>
        <taxon>Hymenobacteraceae</taxon>
        <taxon>Hymenobacter</taxon>
    </lineage>
</organism>
<keyword evidence="2" id="KW-1185">Reference proteome</keyword>
<gene>
    <name evidence="1" type="ORF">GCM10011375_39460</name>
</gene>
<sequence>MLSTFDPFVFAAITAGSFVLSYLGCAILQQVFGYQIGRRKDKE</sequence>
<name>A0ACB5PX21_9BACT</name>
<proteinExistence type="predicted"/>
<protein>
    <submittedName>
        <fullName evidence="1">Uncharacterized protein</fullName>
    </submittedName>
</protein>
<evidence type="ECO:0000313" key="2">
    <source>
        <dbReference type="Proteomes" id="UP000605392"/>
    </source>
</evidence>
<dbReference type="Proteomes" id="UP000605392">
    <property type="component" value="Unassembled WGS sequence"/>
</dbReference>
<reference evidence="1 2" key="1">
    <citation type="journal article" date="2019" name="Int. J. Syst. Evol. Microbiol.">
        <title>The Global Catalogue of Microorganisms (GCM) 10K type strain sequencing project: providing services to taxonomists for standard genome sequencing and annotation.</title>
        <authorList>
            <consortium name="The Broad Institute Genomics Platform"/>
            <consortium name="The Broad Institute Genome Sequencing Center for Infectious Disease"/>
            <person name="Wu L."/>
            <person name="Ma J."/>
        </authorList>
    </citation>
    <scope>NUCLEOTIDE SEQUENCE [LARGE SCALE GENOMIC DNA]</scope>
    <source>
        <strain evidence="1 2">CGMCC 1.12720</strain>
    </source>
</reference>